<keyword evidence="1" id="KW-1133">Transmembrane helix</keyword>
<comment type="caution">
    <text evidence="2">The sequence shown here is derived from an EMBL/GenBank/DDBJ whole genome shotgun (WGS) entry which is preliminary data.</text>
</comment>
<keyword evidence="1" id="KW-0812">Transmembrane</keyword>
<dbReference type="EMBL" id="VIGC01000007">
    <property type="protein sequence ID" value="TQE96656.1"/>
    <property type="molecule type" value="Genomic_DNA"/>
</dbReference>
<gene>
    <name evidence="2" type="ORF">FKZ61_07125</name>
</gene>
<feature type="transmembrane region" description="Helical" evidence="1">
    <location>
        <begin position="141"/>
        <end position="159"/>
    </location>
</feature>
<dbReference type="RefSeq" id="WP_141609398.1">
    <property type="nucleotide sequence ID" value="NZ_VIGC02000007.1"/>
</dbReference>
<dbReference type="OrthoDB" id="153569at2"/>
<feature type="transmembrane region" description="Helical" evidence="1">
    <location>
        <begin position="239"/>
        <end position="261"/>
    </location>
</feature>
<evidence type="ECO:0000313" key="3">
    <source>
        <dbReference type="Proteomes" id="UP000317371"/>
    </source>
</evidence>
<dbReference type="Proteomes" id="UP000317371">
    <property type="component" value="Unassembled WGS sequence"/>
</dbReference>
<protein>
    <submittedName>
        <fullName evidence="2">Uncharacterized protein</fullName>
    </submittedName>
</protein>
<dbReference type="AlphaFoldDB" id="A0A540VIS8"/>
<feature type="transmembrane region" description="Helical" evidence="1">
    <location>
        <begin position="396"/>
        <end position="417"/>
    </location>
</feature>
<name>A0A540VIS8_9CHLR</name>
<accession>A0A540VIS8</accession>
<feature type="transmembrane region" description="Helical" evidence="1">
    <location>
        <begin position="368"/>
        <end position="389"/>
    </location>
</feature>
<feature type="transmembrane region" description="Helical" evidence="1">
    <location>
        <begin position="166"/>
        <end position="185"/>
    </location>
</feature>
<proteinExistence type="predicted"/>
<organism evidence="2 3">
    <name type="scientific">Litorilinea aerophila</name>
    <dbReference type="NCBI Taxonomy" id="1204385"/>
    <lineage>
        <taxon>Bacteria</taxon>
        <taxon>Bacillati</taxon>
        <taxon>Chloroflexota</taxon>
        <taxon>Caldilineae</taxon>
        <taxon>Caldilineales</taxon>
        <taxon>Caldilineaceae</taxon>
        <taxon>Litorilinea</taxon>
    </lineage>
</organism>
<keyword evidence="3" id="KW-1185">Reference proteome</keyword>
<feature type="transmembrane region" description="Helical" evidence="1">
    <location>
        <begin position="340"/>
        <end position="362"/>
    </location>
</feature>
<feature type="transmembrane region" description="Helical" evidence="1">
    <location>
        <begin position="73"/>
        <end position="91"/>
    </location>
</feature>
<feature type="transmembrane region" description="Helical" evidence="1">
    <location>
        <begin position="308"/>
        <end position="333"/>
    </location>
</feature>
<sequence length="554" mass="59996">MGQGKGRLWLAALGLLYLGLASFQLGLPGLHYDEAREAGVNAMELLTGAPVTAFRGAVVAVGNLHLPLMVQDYIGALNVYLALPFLALTGIGVPNLRALPVLTGLATLFLLERAVSSWVAIHATAPSPDNRSGTSAWPVSQAGILAVALLAASPTFVFWSRQGIFVTNLTQPFTLLCIWQGLTWLQGGRARSLLLAALAGGCALYAKLLAIWVVGPFLLWVGLAWLWRQQRTEIPAPPLSLPLAVGAVLAFLLPLVPLFLFNLQTGGTWEGVAGRLVQSYYGVDNRAIGQNLMVRWGQLQQILRGDQLWYLGGVYGNRVAPWLAAVAVVGALLRPGRRLVVGPLILLTAAFAMSLVTISDLFVTHYALLQPLVVATVACALHGWTFSVAWPRRQTLARGIVVALAALWLLVDVAVTLQYHQALARSGGLADHSDASYHLAYYLQYNGLGAPIALDWGMDATVRFLSQGTVRPIEIFGYERLDGPDAGFVQRLEAFLQNRDNVYLLHAPGQTVFQGRREAWMAEAAARGLQPVLLADFRQRDGTPVYELWRVVAP</sequence>
<evidence type="ECO:0000313" key="2">
    <source>
        <dbReference type="EMBL" id="TQE96656.1"/>
    </source>
</evidence>
<evidence type="ECO:0000256" key="1">
    <source>
        <dbReference type="SAM" id="Phobius"/>
    </source>
</evidence>
<keyword evidence="1" id="KW-0472">Membrane</keyword>
<dbReference type="InParanoid" id="A0A540VIS8"/>
<reference evidence="2 3" key="1">
    <citation type="submission" date="2019-06" db="EMBL/GenBank/DDBJ databases">
        <title>Genome sequence of Litorilinea aerophila BAA-2444.</title>
        <authorList>
            <person name="Maclea K.S."/>
            <person name="Maurais E.G."/>
            <person name="Iannazzi L.C."/>
        </authorList>
    </citation>
    <scope>NUCLEOTIDE SEQUENCE [LARGE SCALE GENOMIC DNA]</scope>
    <source>
        <strain evidence="2 3">ATCC BAA-2444</strain>
    </source>
</reference>
<feature type="transmembrane region" description="Helical" evidence="1">
    <location>
        <begin position="205"/>
        <end position="227"/>
    </location>
</feature>